<dbReference type="RefSeq" id="WP_275474298.1">
    <property type="nucleotide sequence ID" value="NZ_CP162940.1"/>
</dbReference>
<evidence type="ECO:0000313" key="3">
    <source>
        <dbReference type="EMBL" id="MFB5192302.1"/>
    </source>
</evidence>
<dbReference type="Proteomes" id="UP001579974">
    <property type="component" value="Unassembled WGS sequence"/>
</dbReference>
<dbReference type="EMBL" id="JBDXSU010000019">
    <property type="protein sequence ID" value="MFB5192302.1"/>
    <property type="molecule type" value="Genomic_DNA"/>
</dbReference>
<name>A0ABV5AKW0_9BACL</name>
<dbReference type="PANTHER" id="PTHR39179:SF1">
    <property type="entry name" value="SPORE COAT PROTEIN I"/>
    <property type="match status" value="1"/>
</dbReference>
<evidence type="ECO:0000256" key="1">
    <source>
        <dbReference type="SAM" id="MobiDB-lite"/>
    </source>
</evidence>
<dbReference type="Pfam" id="PF01636">
    <property type="entry name" value="APH"/>
    <property type="match status" value="1"/>
</dbReference>
<dbReference type="SUPFAM" id="SSF56112">
    <property type="entry name" value="Protein kinase-like (PK-like)"/>
    <property type="match status" value="1"/>
</dbReference>
<dbReference type="Gene3D" id="3.90.1200.10">
    <property type="match status" value="1"/>
</dbReference>
<gene>
    <name evidence="3" type="ORF">KKP3000_001097</name>
</gene>
<feature type="compositionally biased region" description="Polar residues" evidence="1">
    <location>
        <begin position="103"/>
        <end position="112"/>
    </location>
</feature>
<feature type="region of interest" description="Disordered" evidence="1">
    <location>
        <begin position="32"/>
        <end position="112"/>
    </location>
</feature>
<dbReference type="InterPro" id="IPR047175">
    <property type="entry name" value="CotS-like"/>
</dbReference>
<sequence length="448" mass="50926">MTKRQKMPDWFEGIAAEFLKPPYFLQAQFEAKSNGSNTATAQATQDAPARSFEPRSGYGQREPSTDSLRHASGDGISNDDDTPATVRQSRPAVRQVRPPATRSGRTATASGTSYPVVPATVLERYPIDVNHREQLPDILRVVTDDEQRYAVKRTTISLPRVWFIHKMLRYAQKQGFTRYSKLLLTKKKSPGVVYDGNVYYATEWIDGQPANFASAEHVAQTAYALAQFHEATRGFTSEKFVPEDAFNLLELTQQRNRDLRQLLYRAEAKKDKDEFDQLFVSLKSALQDDAAESLQLLQQGECVAFLSHDKTNPGIGHLDVIPGNCLYAPDHNVHLIDFELSTFAPRVLDMGHLLRRSLQTNHWSGDIAYACFLHFDTVKSIPKVEYRLVEALLKFPYRAWRLAHTRYHFFKDPAQVDDLLAYADQEARRQSFLKSFTDQVRSLSTGDD</sequence>
<feature type="compositionally biased region" description="Basic and acidic residues" evidence="1">
    <location>
        <begin position="63"/>
        <end position="72"/>
    </location>
</feature>
<comment type="caution">
    <text evidence="3">The sequence shown here is derived from an EMBL/GenBank/DDBJ whole genome shotgun (WGS) entry which is preliminary data.</text>
</comment>
<evidence type="ECO:0000259" key="2">
    <source>
        <dbReference type="Pfam" id="PF01636"/>
    </source>
</evidence>
<organism evidence="3 4">
    <name type="scientific">Alicyclobacillus fastidiosus</name>
    <dbReference type="NCBI Taxonomy" id="392011"/>
    <lineage>
        <taxon>Bacteria</taxon>
        <taxon>Bacillati</taxon>
        <taxon>Bacillota</taxon>
        <taxon>Bacilli</taxon>
        <taxon>Bacillales</taxon>
        <taxon>Alicyclobacillaceae</taxon>
        <taxon>Alicyclobacillus</taxon>
    </lineage>
</organism>
<dbReference type="Gene3D" id="3.30.200.20">
    <property type="entry name" value="Phosphorylase Kinase, domain 1"/>
    <property type="match status" value="1"/>
</dbReference>
<dbReference type="InterPro" id="IPR011009">
    <property type="entry name" value="Kinase-like_dom_sf"/>
</dbReference>
<dbReference type="InterPro" id="IPR002575">
    <property type="entry name" value="Aminoglycoside_PTrfase"/>
</dbReference>
<proteinExistence type="predicted"/>
<accession>A0ABV5AKW0</accession>
<evidence type="ECO:0000313" key="4">
    <source>
        <dbReference type="Proteomes" id="UP001579974"/>
    </source>
</evidence>
<reference evidence="3 4" key="1">
    <citation type="journal article" date="2024" name="Int. J. Mol. Sci.">
        <title>Exploration of Alicyclobacillus spp. Genome in Search of Antibiotic Resistance.</title>
        <authorList>
            <person name="Bucka-Kolendo J."/>
            <person name="Kiousi D.E."/>
            <person name="Dekowska A."/>
            <person name="Mikolajczuk-Szczyrba A."/>
            <person name="Karadedos D.M."/>
            <person name="Michael P."/>
            <person name="Galanis A."/>
            <person name="Sokolowska B."/>
        </authorList>
    </citation>
    <scope>NUCLEOTIDE SEQUENCE [LARGE SCALE GENOMIC DNA]</scope>
    <source>
        <strain evidence="3 4">KKP 3000</strain>
    </source>
</reference>
<keyword evidence="4" id="KW-1185">Reference proteome</keyword>
<feature type="domain" description="Aminoglycoside phosphotransferase" evidence="2">
    <location>
        <begin position="140"/>
        <end position="360"/>
    </location>
</feature>
<dbReference type="PANTHER" id="PTHR39179">
    <property type="entry name" value="SPORE COAT PROTEIN I"/>
    <property type="match status" value="1"/>
</dbReference>
<protein>
    <submittedName>
        <fullName evidence="3">Phosphotransferase</fullName>
    </submittedName>
</protein>